<evidence type="ECO:0000256" key="2">
    <source>
        <dbReference type="SAM" id="SignalP"/>
    </source>
</evidence>
<feature type="chain" id="PRO_5012375462" evidence="2">
    <location>
        <begin position="21"/>
        <end position="245"/>
    </location>
</feature>
<evidence type="ECO:0000256" key="1">
    <source>
        <dbReference type="SAM" id="MobiDB-lite"/>
    </source>
</evidence>
<name>A0A226EUY2_FOLCA</name>
<dbReference type="EMBL" id="LNIX01000002">
    <property type="protein sequence ID" value="OXA60977.1"/>
    <property type="molecule type" value="Genomic_DNA"/>
</dbReference>
<dbReference type="AlphaFoldDB" id="A0A226EUY2"/>
<comment type="caution">
    <text evidence="3">The sequence shown here is derived from an EMBL/GenBank/DDBJ whole genome shotgun (WGS) entry which is preliminary data.</text>
</comment>
<keyword evidence="2" id="KW-0732">Signal</keyword>
<evidence type="ECO:0000313" key="4">
    <source>
        <dbReference type="Proteomes" id="UP000198287"/>
    </source>
</evidence>
<protein>
    <submittedName>
        <fullName evidence="3">Uncharacterized protein</fullName>
    </submittedName>
</protein>
<gene>
    <name evidence="3" type="ORF">Fcan01_05600</name>
</gene>
<accession>A0A226EUY2</accession>
<sequence>MENQLIRLFILILLVFLLTSDIKDLLDALSTTATVGPYLSNWRSQHQAHARDNRPPPTTRSPTIKSRQEKRSLTIKNNVGKTPDQLNGLGEGGEAEGELPAKFFTPIANGRRKLKSSERSIKIKRINPDDIFASLSDDEKQELLAMRSQMTKTMQEWCLPKLVCELHAGIGDRTGRISEAEQGLLSIIKETSMNPMGEVISKYHFAAHMGQLLANVEGNGCHNLYPSCPLSGPKVLQMVKRVRIK</sequence>
<reference evidence="3 4" key="1">
    <citation type="submission" date="2015-12" db="EMBL/GenBank/DDBJ databases">
        <title>The genome of Folsomia candida.</title>
        <authorList>
            <person name="Faddeeva A."/>
            <person name="Derks M.F."/>
            <person name="Anvar Y."/>
            <person name="Smit S."/>
            <person name="Van Straalen N."/>
            <person name="Roelofs D."/>
        </authorList>
    </citation>
    <scope>NUCLEOTIDE SEQUENCE [LARGE SCALE GENOMIC DNA]</scope>
    <source>
        <strain evidence="3 4">VU population</strain>
        <tissue evidence="3">Whole body</tissue>
    </source>
</reference>
<keyword evidence="4" id="KW-1185">Reference proteome</keyword>
<dbReference type="OMA" id="VEGNGCH"/>
<organism evidence="3 4">
    <name type="scientific">Folsomia candida</name>
    <name type="common">Springtail</name>
    <dbReference type="NCBI Taxonomy" id="158441"/>
    <lineage>
        <taxon>Eukaryota</taxon>
        <taxon>Metazoa</taxon>
        <taxon>Ecdysozoa</taxon>
        <taxon>Arthropoda</taxon>
        <taxon>Hexapoda</taxon>
        <taxon>Collembola</taxon>
        <taxon>Entomobryomorpha</taxon>
        <taxon>Isotomoidea</taxon>
        <taxon>Isotomidae</taxon>
        <taxon>Proisotominae</taxon>
        <taxon>Folsomia</taxon>
    </lineage>
</organism>
<dbReference type="OrthoDB" id="6371365at2759"/>
<feature type="region of interest" description="Disordered" evidence="1">
    <location>
        <begin position="44"/>
        <end position="70"/>
    </location>
</feature>
<dbReference type="Proteomes" id="UP000198287">
    <property type="component" value="Unassembled WGS sequence"/>
</dbReference>
<evidence type="ECO:0000313" key="3">
    <source>
        <dbReference type="EMBL" id="OXA60977.1"/>
    </source>
</evidence>
<feature type="signal peptide" evidence="2">
    <location>
        <begin position="1"/>
        <end position="20"/>
    </location>
</feature>
<proteinExistence type="predicted"/>